<accession>K5WQB7</accession>
<organism evidence="3 4">
    <name type="scientific">Phanerochaete carnosa (strain HHB-10118-sp)</name>
    <name type="common">White-rot fungus</name>
    <name type="synonym">Peniophora carnosa</name>
    <dbReference type="NCBI Taxonomy" id="650164"/>
    <lineage>
        <taxon>Eukaryota</taxon>
        <taxon>Fungi</taxon>
        <taxon>Dikarya</taxon>
        <taxon>Basidiomycota</taxon>
        <taxon>Agaricomycotina</taxon>
        <taxon>Agaricomycetes</taxon>
        <taxon>Polyporales</taxon>
        <taxon>Phanerochaetaceae</taxon>
        <taxon>Phanerochaete</taxon>
    </lineage>
</organism>
<evidence type="ECO:0000313" key="3">
    <source>
        <dbReference type="EMBL" id="EKM61419.1"/>
    </source>
</evidence>
<evidence type="ECO:0000256" key="1">
    <source>
        <dbReference type="SAM" id="MobiDB-lite"/>
    </source>
</evidence>
<reference evidence="3 4" key="1">
    <citation type="journal article" date="2012" name="BMC Genomics">
        <title>Comparative genomics of the white-rot fungi, Phanerochaete carnosa and P. chrysosporium, to elucidate the genetic basis of the distinct wood types they colonize.</title>
        <authorList>
            <person name="Suzuki H."/>
            <person name="MacDonald J."/>
            <person name="Syed K."/>
            <person name="Salamov A."/>
            <person name="Hori C."/>
            <person name="Aerts A."/>
            <person name="Henrissat B."/>
            <person name="Wiebenga A."/>
            <person name="vanKuyk P.A."/>
            <person name="Barry K."/>
            <person name="Lindquist E."/>
            <person name="LaButti K."/>
            <person name="Lapidus A."/>
            <person name="Lucas S."/>
            <person name="Coutinho P."/>
            <person name="Gong Y."/>
            <person name="Samejima M."/>
            <person name="Mahadevan R."/>
            <person name="Abou-Zaid M."/>
            <person name="de Vries R.P."/>
            <person name="Igarashi K."/>
            <person name="Yadav J.S."/>
            <person name="Grigoriev I.V."/>
            <person name="Master E.R."/>
        </authorList>
    </citation>
    <scope>NUCLEOTIDE SEQUENCE [LARGE SCALE GENOMIC DNA]</scope>
    <source>
        <strain evidence="3 4">HHB-10118-sp</strain>
    </source>
</reference>
<evidence type="ECO:0000313" key="4">
    <source>
        <dbReference type="Proteomes" id="UP000008370"/>
    </source>
</evidence>
<dbReference type="HOGENOM" id="CLU_051378_0_0_1"/>
<evidence type="ECO:0000259" key="2">
    <source>
        <dbReference type="Pfam" id="PF13649"/>
    </source>
</evidence>
<feature type="compositionally biased region" description="Low complexity" evidence="1">
    <location>
        <begin position="346"/>
        <end position="360"/>
    </location>
</feature>
<feature type="domain" description="Methyltransferase" evidence="2">
    <location>
        <begin position="92"/>
        <end position="187"/>
    </location>
</feature>
<dbReference type="RefSeq" id="XP_007390833.1">
    <property type="nucleotide sequence ID" value="XM_007390771.1"/>
</dbReference>
<dbReference type="InterPro" id="IPR041698">
    <property type="entry name" value="Methyltransf_25"/>
</dbReference>
<dbReference type="GO" id="GO:0008168">
    <property type="term" value="F:methyltransferase activity"/>
    <property type="evidence" value="ECO:0007669"/>
    <property type="project" value="TreeGrafter"/>
</dbReference>
<dbReference type="Proteomes" id="UP000008370">
    <property type="component" value="Unassembled WGS sequence"/>
</dbReference>
<dbReference type="CDD" id="cd02440">
    <property type="entry name" value="AdoMet_MTases"/>
    <property type="match status" value="1"/>
</dbReference>
<protein>
    <recommendedName>
        <fullName evidence="2">Methyltransferase domain-containing protein</fullName>
    </recommendedName>
</protein>
<dbReference type="Gene3D" id="3.40.50.150">
    <property type="entry name" value="Vaccinia Virus protein VP39"/>
    <property type="match status" value="1"/>
</dbReference>
<dbReference type="PANTHER" id="PTHR43591:SF24">
    <property type="entry name" value="2-METHOXY-6-POLYPRENYL-1,4-BENZOQUINOL METHYLASE, MITOCHONDRIAL"/>
    <property type="match status" value="1"/>
</dbReference>
<dbReference type="InParanoid" id="K5WQB7"/>
<dbReference type="GeneID" id="18914233"/>
<dbReference type="KEGG" id="pco:PHACADRAFT_248001"/>
<name>K5WQB7_PHACS</name>
<proteinExistence type="predicted"/>
<dbReference type="AlphaFoldDB" id="K5WQB7"/>
<dbReference type="EMBL" id="JH930468">
    <property type="protein sequence ID" value="EKM61419.1"/>
    <property type="molecule type" value="Genomic_DNA"/>
</dbReference>
<dbReference type="OrthoDB" id="2013972at2759"/>
<feature type="region of interest" description="Disordered" evidence="1">
    <location>
        <begin position="307"/>
        <end position="330"/>
    </location>
</feature>
<gene>
    <name evidence="3" type="ORF">PHACADRAFT_248001</name>
</gene>
<feature type="region of interest" description="Disordered" evidence="1">
    <location>
        <begin position="346"/>
        <end position="365"/>
    </location>
</feature>
<keyword evidence="4" id="KW-1185">Reference proteome</keyword>
<feature type="region of interest" description="Disordered" evidence="1">
    <location>
        <begin position="1"/>
        <end position="29"/>
    </location>
</feature>
<dbReference type="PANTHER" id="PTHR43591">
    <property type="entry name" value="METHYLTRANSFERASE"/>
    <property type="match status" value="1"/>
</dbReference>
<sequence>MAPSLHAKSRPSSPHSRHSSRRSSAVPQEQHRDFVYAHGSKLHAYSKGSASYPFSYNREVMELNMLDRALVYRTKSGCTFTEYKENTPKRCLDLGCGTGSWAVDAAKLWKDCTFVGFDLVDIQFNLEYVEPSVAKRIQWMHGNFFDQLPFEDNEFDHVHLFTIALAVPEDKWHHLFGEINRILKPGGHVEQTEEDARFPTLPRWFTRPLHNAVKRASHKNNAEIMSPMKYYEIPMDLPHDHALLEQLFYSVFESRFINPKPSSILPSYFSATFKHVVSPPILYFPMPPLAPLPPFPRETILPSRAAMPPTAHLDTGQLSQNSSVSPSPLSASTTLAHLSFGTRTSEATSVSSSSGPPSASQLPGLERIDLVSTVGSSEESVHSKTGSLLPTLLPIEKRTSYSAWKLLRSSTSTRCSSIFGAPSGSSMPLRRLCGMN</sequence>
<dbReference type="Pfam" id="PF13649">
    <property type="entry name" value="Methyltransf_25"/>
    <property type="match status" value="1"/>
</dbReference>
<dbReference type="InterPro" id="IPR029063">
    <property type="entry name" value="SAM-dependent_MTases_sf"/>
</dbReference>
<dbReference type="SUPFAM" id="SSF53335">
    <property type="entry name" value="S-adenosyl-L-methionine-dependent methyltransferases"/>
    <property type="match status" value="1"/>
</dbReference>